<protein>
    <submittedName>
        <fullName evidence="1">Uncharacterized protein</fullName>
    </submittedName>
</protein>
<dbReference type="RefSeq" id="XP_038056326.1">
    <property type="nucleotide sequence ID" value="XM_038200398.1"/>
</dbReference>
<evidence type="ECO:0000313" key="1">
    <source>
        <dbReference type="EnsemblMetazoa" id="XP_038056326.1"/>
    </source>
</evidence>
<keyword evidence="2" id="KW-1185">Reference proteome</keyword>
<organism evidence="1 2">
    <name type="scientific">Patiria miniata</name>
    <name type="common">Bat star</name>
    <name type="synonym">Asterina miniata</name>
    <dbReference type="NCBI Taxonomy" id="46514"/>
    <lineage>
        <taxon>Eukaryota</taxon>
        <taxon>Metazoa</taxon>
        <taxon>Echinodermata</taxon>
        <taxon>Eleutherozoa</taxon>
        <taxon>Asterozoa</taxon>
        <taxon>Asteroidea</taxon>
        <taxon>Valvatacea</taxon>
        <taxon>Valvatida</taxon>
        <taxon>Asterinidae</taxon>
        <taxon>Patiria</taxon>
    </lineage>
</organism>
<proteinExistence type="predicted"/>
<dbReference type="GeneID" id="119728243"/>
<dbReference type="Proteomes" id="UP000887568">
    <property type="component" value="Unplaced"/>
</dbReference>
<evidence type="ECO:0000313" key="2">
    <source>
        <dbReference type="Proteomes" id="UP000887568"/>
    </source>
</evidence>
<reference evidence="1" key="1">
    <citation type="submission" date="2022-11" db="UniProtKB">
        <authorList>
            <consortium name="EnsemblMetazoa"/>
        </authorList>
    </citation>
    <scope>IDENTIFICATION</scope>
</reference>
<sequence>MLGNILEDYLRHAQQHQHSWAELLFAVPSTVQLCSYTHDGMLDKTAHQLHLLSEEMILYCKTETEDLVSSLLRWCRVDLEKYSLTSLRSRTIEFVHHDGEMFEVIPSSVPESSPMKQDCCSEVKDDITKKRKSLAKPDSARDIGFFDNGLLFHLEIFFLMNIQPEDLLLHYPDISQLCNCLTAKPVQDPFIGTSVLHFDDRPILRQSSAPESEVAVGQADVQISSRCRGYMQEFSIEEALSISETLISHVPREYCAEIDHAYMGGILPQHPLQNFITARKCSEQESTPGVMSTSTPYNIEKFGAIAAEKVAFVDLNTEGLPELHDETAFVLDCAVGRQPYLIHSEPATNYFRLVKWKVQETEQMKLCFDTVCMERKIFKIEENFTDTFTLKLQGTDLRERIIWISSISQAAHCLQYRYRDLSDQTLPWDPVAKLSTIAVNTWHESVEPFFSIDKSDGMLENAPQKKFVLHNSFFDELENCLIQSPSGTSDAGIRSTHTCSYKLHTAKSQQGIQNTEAGSASLSNGTQMPANSLEDFLFLTRGPCMTSARSSKDAMLISKPNLLECNQIGGEQLTSTPTTHNRCYLTCQKVPGETSGQTRLAFLTQK</sequence>
<dbReference type="AlphaFoldDB" id="A0A913ZZ39"/>
<dbReference type="EnsemblMetazoa" id="XM_038200398.1">
    <property type="protein sequence ID" value="XP_038056326.1"/>
    <property type="gene ID" value="LOC119728243"/>
</dbReference>
<accession>A0A913ZZ39</accession>
<name>A0A913ZZ39_PATMI</name>